<dbReference type="Proteomes" id="UP000027980">
    <property type="component" value="Chromosome"/>
</dbReference>
<sequence>MAAINTGLEWIMRMAYVNVLWLVFLLPGLVVFGVFPATTALLHVMHQWLQGKTDIPIFQTFLQTYKKEFVNSNKLGYIFVLLGYILYLDFLFLTSAANAALYFTIPYLIVTSIAFSASLYAFPMLVHYDMKPFQIVKRSFFIMMLNPSQTFVMLVGTIGVGSILWYFQGLALFFSFSIVALIVMMPAAKAFERTEKKSSKLLAKEIKSVPAN</sequence>
<keyword evidence="1" id="KW-1133">Transmembrane helix</keyword>
<evidence type="ECO:0000256" key="1">
    <source>
        <dbReference type="SAM" id="Phobius"/>
    </source>
</evidence>
<gene>
    <name evidence="2" type="ORF">GZ22_10335</name>
</gene>
<name>A0A075LM41_9BACI</name>
<dbReference type="OrthoDB" id="2182676at2"/>
<feature type="transmembrane region" description="Helical" evidence="1">
    <location>
        <begin position="140"/>
        <end position="166"/>
    </location>
</feature>
<dbReference type="Pfam" id="PF04854">
    <property type="entry name" value="DUF624"/>
    <property type="match status" value="1"/>
</dbReference>
<dbReference type="EMBL" id="CP008876">
    <property type="protein sequence ID" value="AIF67002.1"/>
    <property type="molecule type" value="Genomic_DNA"/>
</dbReference>
<keyword evidence="1" id="KW-0472">Membrane</keyword>
<dbReference type="RefSeq" id="WP_038561893.1">
    <property type="nucleotide sequence ID" value="NZ_CP008876.1"/>
</dbReference>
<feature type="transmembrane region" description="Helical" evidence="1">
    <location>
        <begin position="20"/>
        <end position="42"/>
    </location>
</feature>
<evidence type="ECO:0000313" key="3">
    <source>
        <dbReference type="Proteomes" id="UP000027980"/>
    </source>
</evidence>
<reference evidence="2 3" key="1">
    <citation type="submission" date="2014-07" db="EMBL/GenBank/DDBJ databases">
        <title>Complete genome sequence of a moderately halophilic bacterium Terribacillus aidingensis MP602, isolated from Cryptomeria fortunei in Tianmu mountain in China.</title>
        <authorList>
            <person name="Wang Y."/>
            <person name="Lu P."/>
            <person name="Zhang L."/>
        </authorList>
    </citation>
    <scope>NUCLEOTIDE SEQUENCE [LARGE SCALE GENOMIC DNA]</scope>
    <source>
        <strain evidence="2 3">MP602</strain>
    </source>
</reference>
<dbReference type="KEGG" id="tap:GZ22_10335"/>
<protein>
    <recommendedName>
        <fullName evidence="4">Integral membrane protein</fullName>
    </recommendedName>
</protein>
<dbReference type="HOGENOM" id="CLU_081578_4_0_9"/>
<evidence type="ECO:0008006" key="4">
    <source>
        <dbReference type="Google" id="ProtNLM"/>
    </source>
</evidence>
<proteinExistence type="predicted"/>
<accession>A0A075LM41</accession>
<dbReference type="InterPro" id="IPR006938">
    <property type="entry name" value="DUF624"/>
</dbReference>
<feature type="transmembrane region" description="Helical" evidence="1">
    <location>
        <begin position="105"/>
        <end position="128"/>
    </location>
</feature>
<dbReference type="AlphaFoldDB" id="A0A075LM41"/>
<keyword evidence="1" id="KW-0812">Transmembrane</keyword>
<dbReference type="GeneID" id="34220430"/>
<organism evidence="2 3">
    <name type="scientific">Terribacillus saccharophilus</name>
    <dbReference type="NCBI Taxonomy" id="361277"/>
    <lineage>
        <taxon>Bacteria</taxon>
        <taxon>Bacillati</taxon>
        <taxon>Bacillota</taxon>
        <taxon>Bacilli</taxon>
        <taxon>Bacillales</taxon>
        <taxon>Bacillaceae</taxon>
        <taxon>Terribacillus</taxon>
    </lineage>
</organism>
<feature type="transmembrane region" description="Helical" evidence="1">
    <location>
        <begin position="75"/>
        <end position="93"/>
    </location>
</feature>
<evidence type="ECO:0000313" key="2">
    <source>
        <dbReference type="EMBL" id="AIF67002.1"/>
    </source>
</evidence>
<feature type="transmembrane region" description="Helical" evidence="1">
    <location>
        <begin position="172"/>
        <end position="191"/>
    </location>
</feature>